<dbReference type="Proteomes" id="UP000002282">
    <property type="component" value="Chromosome 3L"/>
</dbReference>
<organism evidence="1 2">
    <name type="scientific">Drosophila yakuba</name>
    <name type="common">Fruit fly</name>
    <dbReference type="NCBI Taxonomy" id="7245"/>
    <lineage>
        <taxon>Eukaryota</taxon>
        <taxon>Metazoa</taxon>
        <taxon>Ecdysozoa</taxon>
        <taxon>Arthropoda</taxon>
        <taxon>Hexapoda</taxon>
        <taxon>Insecta</taxon>
        <taxon>Pterygota</taxon>
        <taxon>Neoptera</taxon>
        <taxon>Endopterygota</taxon>
        <taxon>Diptera</taxon>
        <taxon>Brachycera</taxon>
        <taxon>Muscomorpha</taxon>
        <taxon>Ephydroidea</taxon>
        <taxon>Drosophilidae</taxon>
        <taxon>Drosophila</taxon>
        <taxon>Sophophora</taxon>
    </lineage>
</organism>
<sequence>MGPKLKLQLQLFASPIAGRSLLGKALQLHCVLPLIILKLEFRKAQLKYPRCKDLQRAVVHSAATTVGHIPSHPHSLELCPLVAEVTIAKLSSSLSHSLKQKPRPEQAHRVPLLKRRGWCKCNCKGTGAQEQLNKQESKINNRKSLRHVSRIENDNDKMEKNKYQTKVISMQTKKSKKYT</sequence>
<dbReference type="KEGG" id="dya:Dyak_GE28176"/>
<keyword evidence="2" id="KW-1185">Reference proteome</keyword>
<evidence type="ECO:0000313" key="1">
    <source>
        <dbReference type="EMBL" id="KRK02020.1"/>
    </source>
</evidence>
<reference evidence="1 2" key="2">
    <citation type="journal article" date="2007" name="PLoS Biol.">
        <title>Principles of genome evolution in the Drosophila melanogaster species group.</title>
        <authorList>
            <person name="Ranz J.M."/>
            <person name="Maurin D."/>
            <person name="Chan Y.S."/>
            <person name="von Grotthuss M."/>
            <person name="Hillier L.W."/>
            <person name="Roote J."/>
            <person name="Ashburner M."/>
            <person name="Bergman C.M."/>
        </authorList>
    </citation>
    <scope>NUCLEOTIDE SEQUENCE [LARGE SCALE GENOMIC DNA]</scope>
    <source>
        <strain evidence="2">Tai18E2 / Tucson 14021-0261.01</strain>
    </source>
</reference>
<evidence type="ECO:0000313" key="2">
    <source>
        <dbReference type="Proteomes" id="UP000002282"/>
    </source>
</evidence>
<dbReference type="AlphaFoldDB" id="A0A0R1E369"/>
<accession>A0A0R1E369</accession>
<gene>
    <name evidence="1" type="primary">Dyak\GE28176</name>
    <name evidence="1" type="synonym">GE28176</name>
    <name evidence="1" type="ORF">Dyak_GE28176</name>
</gene>
<reference evidence="1 2" key="1">
    <citation type="journal article" date="2007" name="Nature">
        <title>Evolution of genes and genomes on the Drosophila phylogeny.</title>
        <authorList>
            <consortium name="Drosophila 12 Genomes Consortium"/>
            <person name="Clark A.G."/>
            <person name="Eisen M.B."/>
            <person name="Smith D.R."/>
            <person name="Bergman C.M."/>
            <person name="Oliver B."/>
            <person name="Markow T.A."/>
            <person name="Kaufman T.C."/>
            <person name="Kellis M."/>
            <person name="Gelbart W."/>
            <person name="Iyer V.N."/>
            <person name="Pollard D.A."/>
            <person name="Sackton T.B."/>
            <person name="Larracuente A.M."/>
            <person name="Singh N.D."/>
            <person name="Abad J.P."/>
            <person name="Abt D.N."/>
            <person name="Adryan B."/>
            <person name="Aguade M."/>
            <person name="Akashi H."/>
            <person name="Anderson W.W."/>
            <person name="Aquadro C.F."/>
            <person name="Ardell D.H."/>
            <person name="Arguello R."/>
            <person name="Artieri C.G."/>
            <person name="Barbash D.A."/>
            <person name="Barker D."/>
            <person name="Barsanti P."/>
            <person name="Batterham P."/>
            <person name="Batzoglou S."/>
            <person name="Begun D."/>
            <person name="Bhutkar A."/>
            <person name="Blanco E."/>
            <person name="Bosak S.A."/>
            <person name="Bradley R.K."/>
            <person name="Brand A.D."/>
            <person name="Brent M.R."/>
            <person name="Brooks A.N."/>
            <person name="Brown R.H."/>
            <person name="Butlin R.K."/>
            <person name="Caggese C."/>
            <person name="Calvi B.R."/>
            <person name="Bernardo de Carvalho A."/>
            <person name="Caspi A."/>
            <person name="Castrezana S."/>
            <person name="Celniker S.E."/>
            <person name="Chang J.L."/>
            <person name="Chapple C."/>
            <person name="Chatterji S."/>
            <person name="Chinwalla A."/>
            <person name="Civetta A."/>
            <person name="Clifton S.W."/>
            <person name="Comeron J.M."/>
            <person name="Costello J.C."/>
            <person name="Coyne J.A."/>
            <person name="Daub J."/>
            <person name="David R.G."/>
            <person name="Delcher A.L."/>
            <person name="Delehaunty K."/>
            <person name="Do C.B."/>
            <person name="Ebling H."/>
            <person name="Edwards K."/>
            <person name="Eickbush T."/>
            <person name="Evans J.D."/>
            <person name="Filipski A."/>
            <person name="Findeiss S."/>
            <person name="Freyhult E."/>
            <person name="Fulton L."/>
            <person name="Fulton R."/>
            <person name="Garcia A.C."/>
            <person name="Gardiner A."/>
            <person name="Garfield D.A."/>
            <person name="Garvin B.E."/>
            <person name="Gibson G."/>
            <person name="Gilbert D."/>
            <person name="Gnerre S."/>
            <person name="Godfrey J."/>
            <person name="Good R."/>
            <person name="Gotea V."/>
            <person name="Gravely B."/>
            <person name="Greenberg A.J."/>
            <person name="Griffiths-Jones S."/>
            <person name="Gross S."/>
            <person name="Guigo R."/>
            <person name="Gustafson E.A."/>
            <person name="Haerty W."/>
            <person name="Hahn M.W."/>
            <person name="Halligan D.L."/>
            <person name="Halpern A.L."/>
            <person name="Halter G.M."/>
            <person name="Han M.V."/>
            <person name="Heger A."/>
            <person name="Hillier L."/>
            <person name="Hinrichs A.S."/>
            <person name="Holmes I."/>
            <person name="Hoskins R.A."/>
            <person name="Hubisz M.J."/>
            <person name="Hultmark D."/>
            <person name="Huntley M.A."/>
            <person name="Jaffe D.B."/>
            <person name="Jagadeeshan S."/>
            <person name="Jeck W.R."/>
            <person name="Johnson J."/>
            <person name="Jones C.D."/>
            <person name="Jordan W.C."/>
            <person name="Karpen G.H."/>
            <person name="Kataoka E."/>
            <person name="Keightley P.D."/>
            <person name="Kheradpour P."/>
            <person name="Kirkness E.F."/>
            <person name="Koerich L.B."/>
            <person name="Kristiansen K."/>
            <person name="Kudrna D."/>
            <person name="Kulathinal R.J."/>
            <person name="Kumar S."/>
            <person name="Kwok R."/>
            <person name="Lander E."/>
            <person name="Langley C.H."/>
            <person name="Lapoint R."/>
            <person name="Lazzaro B.P."/>
            <person name="Lee S.J."/>
            <person name="Levesque L."/>
            <person name="Li R."/>
            <person name="Lin C.F."/>
            <person name="Lin M.F."/>
            <person name="Lindblad-Toh K."/>
            <person name="Llopart A."/>
            <person name="Long M."/>
            <person name="Low L."/>
            <person name="Lozovsky E."/>
            <person name="Lu J."/>
            <person name="Luo M."/>
            <person name="Machado C.A."/>
            <person name="Makalowski W."/>
            <person name="Marzo M."/>
            <person name="Matsuda M."/>
            <person name="Matzkin L."/>
            <person name="McAllister B."/>
            <person name="McBride C.S."/>
            <person name="McKernan B."/>
            <person name="McKernan K."/>
            <person name="Mendez-Lago M."/>
            <person name="Minx P."/>
            <person name="Mollenhauer M.U."/>
            <person name="Montooth K."/>
            <person name="Mount S.M."/>
            <person name="Mu X."/>
            <person name="Myers E."/>
            <person name="Negre B."/>
            <person name="Newfeld S."/>
            <person name="Nielsen R."/>
            <person name="Noor M.A."/>
            <person name="O'Grady P."/>
            <person name="Pachter L."/>
            <person name="Papaceit M."/>
            <person name="Parisi M.J."/>
            <person name="Parisi M."/>
            <person name="Parts L."/>
            <person name="Pedersen J.S."/>
            <person name="Pesole G."/>
            <person name="Phillippy A.M."/>
            <person name="Ponting C.P."/>
            <person name="Pop M."/>
            <person name="Porcelli D."/>
            <person name="Powell J.R."/>
            <person name="Prohaska S."/>
            <person name="Pruitt K."/>
            <person name="Puig M."/>
            <person name="Quesneville H."/>
            <person name="Ram K.R."/>
            <person name="Rand D."/>
            <person name="Rasmussen M.D."/>
            <person name="Reed L.K."/>
            <person name="Reenan R."/>
            <person name="Reily A."/>
            <person name="Remington K.A."/>
            <person name="Rieger T.T."/>
            <person name="Ritchie M.G."/>
            <person name="Robin C."/>
            <person name="Rogers Y.H."/>
            <person name="Rohde C."/>
            <person name="Rozas J."/>
            <person name="Rubenfield M.J."/>
            <person name="Ruiz A."/>
            <person name="Russo S."/>
            <person name="Salzberg S.L."/>
            <person name="Sanchez-Gracia A."/>
            <person name="Saranga D.J."/>
            <person name="Sato H."/>
            <person name="Schaeffer S.W."/>
            <person name="Schatz M.C."/>
            <person name="Schlenke T."/>
            <person name="Schwartz R."/>
            <person name="Segarra C."/>
            <person name="Singh R.S."/>
            <person name="Sirot L."/>
            <person name="Sirota M."/>
            <person name="Sisneros N.B."/>
            <person name="Smith C.D."/>
            <person name="Smith T.F."/>
            <person name="Spieth J."/>
            <person name="Stage D.E."/>
            <person name="Stark A."/>
            <person name="Stephan W."/>
            <person name="Strausberg R.L."/>
            <person name="Strempel S."/>
            <person name="Sturgill D."/>
            <person name="Sutton G."/>
            <person name="Sutton G.G."/>
            <person name="Tao W."/>
            <person name="Teichmann S."/>
            <person name="Tobari Y.N."/>
            <person name="Tomimura Y."/>
            <person name="Tsolas J.M."/>
            <person name="Valente V.L."/>
            <person name="Venter E."/>
            <person name="Venter J.C."/>
            <person name="Vicario S."/>
            <person name="Vieira F.G."/>
            <person name="Vilella A.J."/>
            <person name="Villasante A."/>
            <person name="Walenz B."/>
            <person name="Wang J."/>
            <person name="Wasserman M."/>
            <person name="Watts T."/>
            <person name="Wilson D."/>
            <person name="Wilson R.K."/>
            <person name="Wing R.A."/>
            <person name="Wolfner M.F."/>
            <person name="Wong A."/>
            <person name="Wong G.K."/>
            <person name="Wu C.I."/>
            <person name="Wu G."/>
            <person name="Yamamoto D."/>
            <person name="Yang H.P."/>
            <person name="Yang S.P."/>
            <person name="Yorke J.A."/>
            <person name="Yoshida K."/>
            <person name="Zdobnov E."/>
            <person name="Zhang P."/>
            <person name="Zhang Y."/>
            <person name="Zimin A.V."/>
            <person name="Baldwin J."/>
            <person name="Abdouelleil A."/>
            <person name="Abdulkadir J."/>
            <person name="Abebe A."/>
            <person name="Abera B."/>
            <person name="Abreu J."/>
            <person name="Acer S.C."/>
            <person name="Aftuck L."/>
            <person name="Alexander A."/>
            <person name="An P."/>
            <person name="Anderson E."/>
            <person name="Anderson S."/>
            <person name="Arachi H."/>
            <person name="Azer M."/>
            <person name="Bachantsang P."/>
            <person name="Barry A."/>
            <person name="Bayul T."/>
            <person name="Berlin A."/>
            <person name="Bessette D."/>
            <person name="Bloom T."/>
            <person name="Blye J."/>
            <person name="Boguslavskiy L."/>
            <person name="Bonnet C."/>
            <person name="Boukhgalter B."/>
            <person name="Bourzgui I."/>
            <person name="Brown A."/>
            <person name="Cahill P."/>
            <person name="Channer S."/>
            <person name="Cheshatsang Y."/>
            <person name="Chuda L."/>
            <person name="Citroen M."/>
            <person name="Collymore A."/>
            <person name="Cooke P."/>
            <person name="Costello M."/>
            <person name="D'Aco K."/>
            <person name="Daza R."/>
            <person name="De Haan G."/>
            <person name="DeGray S."/>
            <person name="DeMaso C."/>
            <person name="Dhargay N."/>
            <person name="Dooley K."/>
            <person name="Dooley E."/>
            <person name="Doricent M."/>
            <person name="Dorje P."/>
            <person name="Dorjee K."/>
            <person name="Dupes A."/>
            <person name="Elong R."/>
            <person name="Falk J."/>
            <person name="Farina A."/>
            <person name="Faro S."/>
            <person name="Ferguson D."/>
            <person name="Fisher S."/>
            <person name="Foley C.D."/>
            <person name="Franke A."/>
            <person name="Friedrich D."/>
            <person name="Gadbois L."/>
            <person name="Gearin G."/>
            <person name="Gearin C.R."/>
            <person name="Giannoukos G."/>
            <person name="Goode T."/>
            <person name="Graham J."/>
            <person name="Grandbois E."/>
            <person name="Grewal S."/>
            <person name="Gyaltsen K."/>
            <person name="Hafez N."/>
            <person name="Hagos B."/>
            <person name="Hall J."/>
            <person name="Henson C."/>
            <person name="Hollinger A."/>
            <person name="Honan T."/>
            <person name="Huard M.D."/>
            <person name="Hughes L."/>
            <person name="Hurhula B."/>
            <person name="Husby M.E."/>
            <person name="Kamat A."/>
            <person name="Kanga B."/>
            <person name="Kashin S."/>
            <person name="Khazanovich D."/>
            <person name="Kisner P."/>
            <person name="Lance K."/>
            <person name="Lara M."/>
            <person name="Lee W."/>
            <person name="Lennon N."/>
            <person name="Letendre F."/>
            <person name="LeVine R."/>
            <person name="Lipovsky A."/>
            <person name="Liu X."/>
            <person name="Liu J."/>
            <person name="Liu S."/>
            <person name="Lokyitsang T."/>
            <person name="Lokyitsang Y."/>
            <person name="Lubonja R."/>
            <person name="Lui A."/>
            <person name="MacDonald P."/>
            <person name="Magnisalis V."/>
            <person name="Maru K."/>
            <person name="Matthews C."/>
            <person name="McCusker W."/>
            <person name="McDonough S."/>
            <person name="Mehta T."/>
            <person name="Meldrim J."/>
            <person name="Meneus L."/>
            <person name="Mihai O."/>
            <person name="Mihalev A."/>
            <person name="Mihova T."/>
            <person name="Mittelman R."/>
            <person name="Mlenga V."/>
            <person name="Montmayeur A."/>
            <person name="Mulrain L."/>
            <person name="Navidi A."/>
            <person name="Naylor J."/>
            <person name="Negash T."/>
            <person name="Nguyen T."/>
            <person name="Nguyen N."/>
            <person name="Nicol R."/>
            <person name="Norbu C."/>
            <person name="Norbu N."/>
            <person name="Novod N."/>
            <person name="O'Neill B."/>
            <person name="Osman S."/>
            <person name="Markiewicz E."/>
            <person name="Oyono O.L."/>
            <person name="Patti C."/>
            <person name="Phunkhang P."/>
            <person name="Pierre F."/>
            <person name="Priest M."/>
            <person name="Raghuraman S."/>
            <person name="Rege F."/>
            <person name="Reyes R."/>
            <person name="Rise C."/>
            <person name="Rogov P."/>
            <person name="Ross K."/>
            <person name="Ryan E."/>
            <person name="Settipalli S."/>
            <person name="Shea T."/>
            <person name="Sherpa N."/>
            <person name="Shi L."/>
            <person name="Shih D."/>
            <person name="Sparrow T."/>
            <person name="Spaulding J."/>
            <person name="Stalker J."/>
            <person name="Stange-Thomann N."/>
            <person name="Stavropoulos S."/>
            <person name="Stone C."/>
            <person name="Strader C."/>
            <person name="Tesfaye S."/>
            <person name="Thomson T."/>
            <person name="Thoulutsang Y."/>
            <person name="Thoulutsang D."/>
            <person name="Topham K."/>
            <person name="Topping I."/>
            <person name="Tsamla T."/>
            <person name="Vassiliev H."/>
            <person name="Vo A."/>
            <person name="Wangchuk T."/>
            <person name="Wangdi T."/>
            <person name="Weiand M."/>
            <person name="Wilkinson J."/>
            <person name="Wilson A."/>
            <person name="Yadav S."/>
            <person name="Young G."/>
            <person name="Yu Q."/>
            <person name="Zembek L."/>
            <person name="Zhong D."/>
            <person name="Zimmer A."/>
            <person name="Zwirko Z."/>
            <person name="Jaffe D.B."/>
            <person name="Alvarez P."/>
            <person name="Brockman W."/>
            <person name="Butler J."/>
            <person name="Chin C."/>
            <person name="Gnerre S."/>
            <person name="Grabherr M."/>
            <person name="Kleber M."/>
            <person name="Mauceli E."/>
            <person name="MacCallum I."/>
        </authorList>
    </citation>
    <scope>NUCLEOTIDE SEQUENCE [LARGE SCALE GENOMIC DNA]</scope>
    <source>
        <strain evidence="2">Tai18E2 / Tucson 14021-0261.01</strain>
    </source>
</reference>
<protein>
    <submittedName>
        <fullName evidence="1">Uncharacterized protein</fullName>
    </submittedName>
</protein>
<dbReference type="EMBL" id="CM000159">
    <property type="protein sequence ID" value="KRK02020.1"/>
    <property type="molecule type" value="Genomic_DNA"/>
</dbReference>
<proteinExistence type="predicted"/>
<name>A0A0R1E369_DROYA</name>